<reference evidence="3" key="2">
    <citation type="submission" date="2024-04" db="EMBL/GenBank/DDBJ databases">
        <authorList>
            <person name="Chen Y."/>
            <person name="Shah S."/>
            <person name="Dougan E. K."/>
            <person name="Thang M."/>
            <person name="Chan C."/>
        </authorList>
    </citation>
    <scope>NUCLEOTIDE SEQUENCE [LARGE SCALE GENOMIC DNA]</scope>
</reference>
<protein>
    <submittedName>
        <fullName evidence="2">Uncharacterized protein</fullName>
    </submittedName>
</protein>
<reference evidence="2" key="1">
    <citation type="submission" date="2022-10" db="EMBL/GenBank/DDBJ databases">
        <authorList>
            <person name="Chen Y."/>
            <person name="Dougan E. K."/>
            <person name="Chan C."/>
            <person name="Rhodes N."/>
            <person name="Thang M."/>
        </authorList>
    </citation>
    <scope>NUCLEOTIDE SEQUENCE</scope>
</reference>
<keyword evidence="4" id="KW-1185">Reference proteome</keyword>
<dbReference type="EMBL" id="CAMXCT020001973">
    <property type="protein sequence ID" value="CAL1147976.1"/>
    <property type="molecule type" value="Genomic_DNA"/>
</dbReference>
<dbReference type="EMBL" id="CAMXCT030001973">
    <property type="protein sequence ID" value="CAL4781913.1"/>
    <property type="molecule type" value="Genomic_DNA"/>
</dbReference>
<keyword evidence="1" id="KW-0812">Transmembrane</keyword>
<dbReference type="OrthoDB" id="10520041at2759"/>
<dbReference type="Proteomes" id="UP001152797">
    <property type="component" value="Unassembled WGS sequence"/>
</dbReference>
<feature type="transmembrane region" description="Helical" evidence="1">
    <location>
        <begin position="353"/>
        <end position="377"/>
    </location>
</feature>
<evidence type="ECO:0000313" key="3">
    <source>
        <dbReference type="EMBL" id="CAL1147976.1"/>
    </source>
</evidence>
<accession>A0A9P1CQR7</accession>
<gene>
    <name evidence="2" type="ORF">C1SCF055_LOCUS21238</name>
</gene>
<evidence type="ECO:0000313" key="2">
    <source>
        <dbReference type="EMBL" id="CAI3994601.1"/>
    </source>
</evidence>
<dbReference type="EMBL" id="CAMXCT010001973">
    <property type="protein sequence ID" value="CAI3994601.1"/>
    <property type="molecule type" value="Genomic_DNA"/>
</dbReference>
<dbReference type="AlphaFoldDB" id="A0A9P1CQR7"/>
<sequence length="417" mass="44869">MVYIYRFQEVLKSYQLAEESALAHARLVAADLLLPTVGAVDAVQASLAGGVLRDLSDYGTVLRILRPHFASRKILEEVELAAPPNASGISPGSVLLKRIGDEVKLLTDRDDCEEVPGRRGCIQTLSARTDDWYRDGFGIDKAWTYVPPEQFWSGPLFIRVDKDLTVCPQLCWKPAFMFVKRATITGGPKAVISGIATSDQPATGSTLNTVLVRVVVSAEIFQEVVDTAVSLSLGEAIVATANGDVVAAKDMSSAVLIDEETGNLQVNKVWEAKNRWAGAASEEMVSRGQGVYAESGAYSVSVRRLDGPNDDALDLGSTLRLVLGTPIFAFMVPGLDSGDLPHPNPQDPTLFTLTWPACGVSAAPIAVLVAGVVWAFLRRRKKKQATRAIASVTSAMVKRGIKCTDPTRVRGCVIMDL</sequence>
<organism evidence="2">
    <name type="scientific">Cladocopium goreaui</name>
    <dbReference type="NCBI Taxonomy" id="2562237"/>
    <lineage>
        <taxon>Eukaryota</taxon>
        <taxon>Sar</taxon>
        <taxon>Alveolata</taxon>
        <taxon>Dinophyceae</taxon>
        <taxon>Suessiales</taxon>
        <taxon>Symbiodiniaceae</taxon>
        <taxon>Cladocopium</taxon>
    </lineage>
</organism>
<name>A0A9P1CQR7_9DINO</name>
<proteinExistence type="predicted"/>
<keyword evidence="1" id="KW-1133">Transmembrane helix</keyword>
<comment type="caution">
    <text evidence="2">The sequence shown here is derived from an EMBL/GenBank/DDBJ whole genome shotgun (WGS) entry which is preliminary data.</text>
</comment>
<evidence type="ECO:0000313" key="4">
    <source>
        <dbReference type="Proteomes" id="UP001152797"/>
    </source>
</evidence>
<evidence type="ECO:0000256" key="1">
    <source>
        <dbReference type="SAM" id="Phobius"/>
    </source>
</evidence>
<keyword evidence="1" id="KW-0472">Membrane</keyword>